<comment type="caution">
    <text evidence="2">The sequence shown here is derived from an EMBL/GenBank/DDBJ whole genome shotgun (WGS) entry which is preliminary data.</text>
</comment>
<accession>A0A2T7PE81</accession>
<sequence length="185" mass="21085">MLVLPFLIVTSFLCVQDCTVASLTLSGGRVQGCLLLVLIVVLWPSSVEPKKLFVDGIDTSLLQLKEVLHLVMEDGKLYNDSPNFTWIIKNSSCHKPPRDEAIEKYCPSVAELTVDFNRQPVFILQTRCNECGPHCKDRNPRRNSTTGLCRAHSQYRRVKIKGRGVMFQKFKLGCYCDYTKHNYNN</sequence>
<organism evidence="2 3">
    <name type="scientific">Pomacea canaliculata</name>
    <name type="common">Golden apple snail</name>
    <dbReference type="NCBI Taxonomy" id="400727"/>
    <lineage>
        <taxon>Eukaryota</taxon>
        <taxon>Metazoa</taxon>
        <taxon>Spiralia</taxon>
        <taxon>Lophotrochozoa</taxon>
        <taxon>Mollusca</taxon>
        <taxon>Gastropoda</taxon>
        <taxon>Caenogastropoda</taxon>
        <taxon>Architaenioglossa</taxon>
        <taxon>Ampullarioidea</taxon>
        <taxon>Ampullariidae</taxon>
        <taxon>Pomacea</taxon>
    </lineage>
</organism>
<evidence type="ECO:0000256" key="1">
    <source>
        <dbReference type="SAM" id="SignalP"/>
    </source>
</evidence>
<evidence type="ECO:0000313" key="3">
    <source>
        <dbReference type="Proteomes" id="UP000245119"/>
    </source>
</evidence>
<keyword evidence="3" id="KW-1185">Reference proteome</keyword>
<feature type="chain" id="PRO_5015421324" evidence="1">
    <location>
        <begin position="22"/>
        <end position="185"/>
    </location>
</feature>
<keyword evidence="1" id="KW-0732">Signal</keyword>
<dbReference type="AlphaFoldDB" id="A0A2T7PE81"/>
<proteinExistence type="predicted"/>
<dbReference type="EMBL" id="PZQS01000004">
    <property type="protein sequence ID" value="PVD31731.1"/>
    <property type="molecule type" value="Genomic_DNA"/>
</dbReference>
<protein>
    <submittedName>
        <fullName evidence="2">Uncharacterized protein</fullName>
    </submittedName>
</protein>
<reference evidence="2 3" key="1">
    <citation type="submission" date="2018-04" db="EMBL/GenBank/DDBJ databases">
        <title>The genome of golden apple snail Pomacea canaliculata provides insight into stress tolerance and invasive adaptation.</title>
        <authorList>
            <person name="Liu C."/>
            <person name="Liu B."/>
            <person name="Ren Y."/>
            <person name="Zhang Y."/>
            <person name="Wang H."/>
            <person name="Li S."/>
            <person name="Jiang F."/>
            <person name="Yin L."/>
            <person name="Zhang G."/>
            <person name="Qian W."/>
            <person name="Fan W."/>
        </authorList>
    </citation>
    <scope>NUCLEOTIDE SEQUENCE [LARGE SCALE GENOMIC DNA]</scope>
    <source>
        <strain evidence="2">SZHN2017</strain>
        <tissue evidence="2">Muscle</tissue>
    </source>
</reference>
<gene>
    <name evidence="2" type="ORF">C0Q70_07149</name>
</gene>
<feature type="signal peptide" evidence="1">
    <location>
        <begin position="1"/>
        <end position="21"/>
    </location>
</feature>
<dbReference type="Proteomes" id="UP000245119">
    <property type="component" value="Linkage Group LG4"/>
</dbReference>
<name>A0A2T7PE81_POMCA</name>
<evidence type="ECO:0000313" key="2">
    <source>
        <dbReference type="EMBL" id="PVD31731.1"/>
    </source>
</evidence>